<dbReference type="Pfam" id="PF12680">
    <property type="entry name" value="SnoaL_2"/>
    <property type="match status" value="1"/>
</dbReference>
<name>A0ABS9KWN9_9BACT</name>
<proteinExistence type="predicted"/>
<dbReference type="Proteomes" id="UP001165367">
    <property type="component" value="Unassembled WGS sequence"/>
</dbReference>
<evidence type="ECO:0000259" key="1">
    <source>
        <dbReference type="Pfam" id="PF12680"/>
    </source>
</evidence>
<sequence length="119" mass="13878">MSILITTLQETHLAIWNERDRLKRDALMAEVYAPAITMYDPHVVFHGLSEISDFIGKIQSEDPDFVFTAARPMEQVQDGVRFHWYIQLKKDQPPMTGIDFFLLQDGKVEKLYVFMDRNG</sequence>
<protein>
    <submittedName>
        <fullName evidence="2">Nuclear transport factor 2 family protein</fullName>
    </submittedName>
</protein>
<gene>
    <name evidence="2" type="ORF">LZZ85_20850</name>
</gene>
<dbReference type="InterPro" id="IPR037401">
    <property type="entry name" value="SnoaL-like"/>
</dbReference>
<comment type="caution">
    <text evidence="2">The sequence shown here is derived from an EMBL/GenBank/DDBJ whole genome shotgun (WGS) entry which is preliminary data.</text>
</comment>
<dbReference type="EMBL" id="JAKLTR010000015">
    <property type="protein sequence ID" value="MCG2616761.1"/>
    <property type="molecule type" value="Genomic_DNA"/>
</dbReference>
<evidence type="ECO:0000313" key="3">
    <source>
        <dbReference type="Proteomes" id="UP001165367"/>
    </source>
</evidence>
<organism evidence="2 3">
    <name type="scientific">Terrimonas ginsenosidimutans</name>
    <dbReference type="NCBI Taxonomy" id="2908004"/>
    <lineage>
        <taxon>Bacteria</taxon>
        <taxon>Pseudomonadati</taxon>
        <taxon>Bacteroidota</taxon>
        <taxon>Chitinophagia</taxon>
        <taxon>Chitinophagales</taxon>
        <taxon>Chitinophagaceae</taxon>
        <taxon>Terrimonas</taxon>
    </lineage>
</organism>
<reference evidence="2" key="1">
    <citation type="submission" date="2022-01" db="EMBL/GenBank/DDBJ databases">
        <authorList>
            <person name="Jo J.-H."/>
            <person name="Im W.-T."/>
        </authorList>
    </citation>
    <scope>NUCLEOTIDE SEQUENCE</scope>
    <source>
        <strain evidence="2">NA20</strain>
    </source>
</reference>
<dbReference type="RefSeq" id="WP_237875298.1">
    <property type="nucleotide sequence ID" value="NZ_JAKLTR010000015.1"/>
</dbReference>
<accession>A0ABS9KWN9</accession>
<dbReference type="SUPFAM" id="SSF54427">
    <property type="entry name" value="NTF2-like"/>
    <property type="match status" value="1"/>
</dbReference>
<dbReference type="InterPro" id="IPR032710">
    <property type="entry name" value="NTF2-like_dom_sf"/>
</dbReference>
<evidence type="ECO:0000313" key="2">
    <source>
        <dbReference type="EMBL" id="MCG2616761.1"/>
    </source>
</evidence>
<feature type="domain" description="SnoaL-like" evidence="1">
    <location>
        <begin position="12"/>
        <end position="108"/>
    </location>
</feature>
<dbReference type="Gene3D" id="3.10.450.50">
    <property type="match status" value="1"/>
</dbReference>
<keyword evidence="3" id="KW-1185">Reference proteome</keyword>